<feature type="domain" description="AbiEi antitoxin C-terminal" evidence="1">
    <location>
        <begin position="84"/>
        <end position="189"/>
    </location>
</feature>
<evidence type="ECO:0000313" key="2">
    <source>
        <dbReference type="EMBL" id="KXB07609.1"/>
    </source>
</evidence>
<evidence type="ECO:0000259" key="1">
    <source>
        <dbReference type="Pfam" id="PF09407"/>
    </source>
</evidence>
<proteinExistence type="predicted"/>
<dbReference type="SUPFAM" id="SSF46785">
    <property type="entry name" value="Winged helix' DNA-binding domain"/>
    <property type="match status" value="1"/>
</dbReference>
<keyword evidence="3" id="KW-1185">Reference proteome</keyword>
<name>A0ABR5TJ67_9EURY</name>
<comment type="caution">
    <text evidence="2">The sequence shown here is derived from an EMBL/GenBank/DDBJ whole genome shotgun (WGS) entry which is preliminary data.</text>
</comment>
<evidence type="ECO:0000313" key="3">
    <source>
        <dbReference type="Proteomes" id="UP000070633"/>
    </source>
</evidence>
<sequence>MVTNDEENRKGLSKKESLLLSRLSSKGKKIIEIGDIEDTLDVTYKNAKKIASDLKKKGWLDRMQRGKYVIVPLEAGESGTFTEHEFLIASELVSPYYIGFLSALNFHGLTEQTPISVFVATTKRVRNRTIHNIPYYFVTLKEEKFFGTKEYSVAGKTVIISDPEKTLIDCLDHLEYSGGIEQVVNGLKEET</sequence>
<dbReference type="Pfam" id="PF09407">
    <property type="entry name" value="AbiEi_1"/>
    <property type="match status" value="1"/>
</dbReference>
<reference evidence="2 3" key="1">
    <citation type="journal article" date="2016" name="Sci. Rep.">
        <title>Metabolic traits of an uncultured archaeal lineage -MSBL1- from brine pools of the Red Sea.</title>
        <authorList>
            <person name="Mwirichia R."/>
            <person name="Alam I."/>
            <person name="Rashid M."/>
            <person name="Vinu M."/>
            <person name="Ba-Alawi W."/>
            <person name="Anthony Kamau A."/>
            <person name="Kamanda Ngugi D."/>
            <person name="Goker M."/>
            <person name="Klenk H.P."/>
            <person name="Bajic V."/>
            <person name="Stingl U."/>
        </authorList>
    </citation>
    <scope>NUCLEOTIDE SEQUENCE [LARGE SCALE GENOMIC DNA]</scope>
    <source>
        <strain evidence="2">SCGC-AAA382M17</strain>
    </source>
</reference>
<feature type="non-terminal residue" evidence="2">
    <location>
        <position position="191"/>
    </location>
</feature>
<dbReference type="EMBL" id="LHYI01000063">
    <property type="protein sequence ID" value="KXB07609.1"/>
    <property type="molecule type" value="Genomic_DNA"/>
</dbReference>
<gene>
    <name evidence="2" type="ORF">AKJ55_02035</name>
</gene>
<organism evidence="2 3">
    <name type="scientific">candidate division MSBL1 archaeon SCGC-AAA382M17</name>
    <dbReference type="NCBI Taxonomy" id="1698284"/>
    <lineage>
        <taxon>Archaea</taxon>
        <taxon>Methanobacteriati</taxon>
        <taxon>Methanobacteriota</taxon>
        <taxon>candidate division MSBL1</taxon>
    </lineage>
</organism>
<dbReference type="Proteomes" id="UP000070633">
    <property type="component" value="Unassembled WGS sequence"/>
</dbReference>
<dbReference type="InterPro" id="IPR018547">
    <property type="entry name" value="AbiEi_C"/>
</dbReference>
<accession>A0ABR5TJ67</accession>
<protein>
    <submittedName>
        <fullName evidence="2">Transcriptional regulator</fullName>
    </submittedName>
</protein>
<dbReference type="InterPro" id="IPR036390">
    <property type="entry name" value="WH_DNA-bd_sf"/>
</dbReference>